<organism evidence="2 3">
    <name type="scientific">Mycolicibacter minnesotensis</name>
    <dbReference type="NCBI Taxonomy" id="1118379"/>
    <lineage>
        <taxon>Bacteria</taxon>
        <taxon>Bacillati</taxon>
        <taxon>Actinomycetota</taxon>
        <taxon>Actinomycetes</taxon>
        <taxon>Mycobacteriales</taxon>
        <taxon>Mycobacteriaceae</taxon>
        <taxon>Mycolicibacter</taxon>
    </lineage>
</organism>
<proteinExistence type="predicted"/>
<name>A0AA91M505_9MYCO</name>
<feature type="domain" description="KAP NTPase" evidence="1">
    <location>
        <begin position="49"/>
        <end position="324"/>
    </location>
</feature>
<dbReference type="SUPFAM" id="SSF52540">
    <property type="entry name" value="P-loop containing nucleoside triphosphate hydrolases"/>
    <property type="match status" value="1"/>
</dbReference>
<dbReference type="InterPro" id="IPR011646">
    <property type="entry name" value="KAP_P-loop"/>
</dbReference>
<keyword evidence="3" id="KW-1185">Reference proteome</keyword>
<comment type="caution">
    <text evidence="2">The sequence shown here is derived from an EMBL/GenBank/DDBJ whole genome shotgun (WGS) entry which is preliminary data.</text>
</comment>
<dbReference type="Pfam" id="PF07693">
    <property type="entry name" value="KAP_NTPase"/>
    <property type="match status" value="1"/>
</dbReference>
<sequence length="720" mass="80471">MRGLMFGMRFWRRRSKEEAMADMESADSTRNALWTDDAIETDKQDGLDRKRFADMVAARINDCSPGQKSTVFGLVGPWGSGKTSLINFVRERLGSDWKVAVFSPWASDTAAGLQFEFLAAVASLLEGDDQKSRDAKAALRKYASVCAPLLKAIPYAGSGLGGAAEKALELTNPPWHKQFKEVSSILASFGARVLLIADDIDRLDADELLSLLKVVRLLGRFPNVHYLIAYDQTTVESLLNSKGLATRSTAFMEKIVQYPFEVPPIAGIIKRRLLTDTIFKLIERLDIRLNAVHADRFSDYIAVLAPALETPRAQTRFQEQLLAFGEMLNFKEVDVVDFVALSFLRVFHHGIYDRISSWKNALQSGKEITDLFKELPISDDDWVARIRPLVNTDDDAMLVKHILGGLFSGIASSVLFAKEHKLALQDDAYFQRYFLFGIAEDDVEDQLIESALDRILSGDQTHGDVACYREVLDGPDNQRAALAYEKSLKRRADNLIGSDLNLVEFLFGRLKVRADEVPGFDSAQRVLWRWVEAEVFKGLTSGLLTVNDIVADLPPKDVLLLAFRIVRDNRIPENSKVHALEDFNDYYRNRLINDLDGVLESGLNFNSIVFVIWSLAIEHNFHEFGEGLISDGDAARISRVIQAMVVENQWRGADGLSPELAFDGETLTRLFTNDAIVRVAQFLPSAPPVSSIDLSDVSPENKIFFAHAQVKAMARTLAES</sequence>
<accession>A0AA91M505</accession>
<reference evidence="2 3" key="1">
    <citation type="submission" date="2017-02" db="EMBL/GenBank/DDBJ databases">
        <title>The new phylogeny of genus Mycobacterium.</title>
        <authorList>
            <person name="Tortoli E."/>
            <person name="Trovato A."/>
            <person name="Cirillo D.M."/>
        </authorList>
    </citation>
    <scope>NUCLEOTIDE SEQUENCE [LARGE SCALE GENOMIC DNA]</scope>
    <source>
        <strain evidence="2 3">DSM 45633</strain>
    </source>
</reference>
<dbReference type="EMBL" id="MVHZ01000009">
    <property type="protein sequence ID" value="ORB00726.1"/>
    <property type="molecule type" value="Genomic_DNA"/>
</dbReference>
<dbReference type="Gene3D" id="3.40.50.300">
    <property type="entry name" value="P-loop containing nucleotide triphosphate hydrolases"/>
    <property type="match status" value="1"/>
</dbReference>
<evidence type="ECO:0000313" key="2">
    <source>
        <dbReference type="EMBL" id="ORB00726.1"/>
    </source>
</evidence>
<protein>
    <recommendedName>
        <fullName evidence="1">KAP NTPase domain-containing protein</fullName>
    </recommendedName>
</protein>
<dbReference type="PANTHER" id="PTHR22674">
    <property type="entry name" value="NTPASE, KAP FAMILY P-LOOP DOMAIN-CONTAINING 1"/>
    <property type="match status" value="1"/>
</dbReference>
<dbReference type="InterPro" id="IPR027417">
    <property type="entry name" value="P-loop_NTPase"/>
</dbReference>
<dbReference type="AlphaFoldDB" id="A0AA91M505"/>
<dbReference type="Proteomes" id="UP000192320">
    <property type="component" value="Unassembled WGS sequence"/>
</dbReference>
<dbReference type="PANTHER" id="PTHR22674:SF6">
    <property type="entry name" value="NTPASE KAP FAMILY P-LOOP DOMAIN-CONTAINING PROTEIN 1"/>
    <property type="match status" value="1"/>
</dbReference>
<evidence type="ECO:0000313" key="3">
    <source>
        <dbReference type="Proteomes" id="UP000192320"/>
    </source>
</evidence>
<gene>
    <name evidence="2" type="ORF">BST33_10285</name>
</gene>
<evidence type="ECO:0000259" key="1">
    <source>
        <dbReference type="Pfam" id="PF07693"/>
    </source>
</evidence>
<dbReference type="InterPro" id="IPR052754">
    <property type="entry name" value="NTPase_KAP_P-loop"/>
</dbReference>